<evidence type="ECO:0000259" key="2">
    <source>
        <dbReference type="Pfam" id="PF24672"/>
    </source>
</evidence>
<organism evidence="4 5">
    <name type="scientific">Clostridium bornimense</name>
    <dbReference type="NCBI Taxonomy" id="1216932"/>
    <lineage>
        <taxon>Bacteria</taxon>
        <taxon>Bacillati</taxon>
        <taxon>Bacillota</taxon>
        <taxon>Clostridia</taxon>
        <taxon>Eubacteriales</taxon>
        <taxon>Clostridiaceae</taxon>
        <taxon>Clostridium</taxon>
    </lineage>
</organism>
<keyword evidence="1" id="KW-1133">Transmembrane helix</keyword>
<evidence type="ECO:0000259" key="3">
    <source>
        <dbReference type="Pfam" id="PF24677"/>
    </source>
</evidence>
<feature type="transmembrane region" description="Helical" evidence="1">
    <location>
        <begin position="214"/>
        <end position="234"/>
    </location>
</feature>
<dbReference type="InterPro" id="IPR056071">
    <property type="entry name" value="DUF7654"/>
</dbReference>
<dbReference type="RefSeq" id="WP_044036176.1">
    <property type="nucleotide sequence ID" value="NZ_HG917868.1"/>
</dbReference>
<evidence type="ECO:0000313" key="4">
    <source>
        <dbReference type="EMBL" id="CDM67685.1"/>
    </source>
</evidence>
<feature type="transmembrane region" description="Helical" evidence="1">
    <location>
        <begin position="240"/>
        <end position="257"/>
    </location>
</feature>
<feature type="transmembrane region" description="Helical" evidence="1">
    <location>
        <begin position="269"/>
        <end position="286"/>
    </location>
</feature>
<feature type="transmembrane region" description="Helical" evidence="1">
    <location>
        <begin position="403"/>
        <end position="423"/>
    </location>
</feature>
<dbReference type="KEGG" id="clt:CM240_0520"/>
<protein>
    <recommendedName>
        <fullName evidence="6">Glycosyltransferase RgtA/B/C/D-like domain-containing protein</fullName>
    </recommendedName>
</protein>
<reference evidence="4 5" key="1">
    <citation type="submission" date="2013-11" db="EMBL/GenBank/DDBJ databases">
        <title>Complete genome sequence of Clostridum sp. M2/40.</title>
        <authorList>
            <person name="Wibberg D."/>
            <person name="Puehler A."/>
            <person name="Schlueter A."/>
        </authorList>
    </citation>
    <scope>NUCLEOTIDE SEQUENCE [LARGE SCALE GENOMIC DNA]</scope>
    <source>
        <strain evidence="5">M2/40</strain>
    </source>
</reference>
<dbReference type="Pfam" id="PF24677">
    <property type="entry name" value="DUF7657"/>
    <property type="match status" value="1"/>
</dbReference>
<dbReference type="AlphaFoldDB" id="W6SDG0"/>
<feature type="domain" description="DUF7654" evidence="2">
    <location>
        <begin position="508"/>
        <end position="649"/>
    </location>
</feature>
<feature type="transmembrane region" description="Helical" evidence="1">
    <location>
        <begin position="365"/>
        <end position="383"/>
    </location>
</feature>
<keyword evidence="5" id="KW-1185">Reference proteome</keyword>
<feature type="domain" description="DUF7657" evidence="3">
    <location>
        <begin position="21"/>
        <end position="419"/>
    </location>
</feature>
<feature type="transmembrane region" description="Helical" evidence="1">
    <location>
        <begin position="483"/>
        <end position="503"/>
    </location>
</feature>
<dbReference type="STRING" id="1216932.CM240_0520"/>
<dbReference type="eggNOG" id="ENOG502Z7Q8">
    <property type="taxonomic scope" value="Bacteria"/>
</dbReference>
<feature type="transmembrane region" description="Helical" evidence="1">
    <location>
        <begin position="20"/>
        <end position="39"/>
    </location>
</feature>
<feature type="transmembrane region" description="Helical" evidence="1">
    <location>
        <begin position="191"/>
        <end position="207"/>
    </location>
</feature>
<keyword evidence="1" id="KW-0472">Membrane</keyword>
<dbReference type="EMBL" id="HG917868">
    <property type="protein sequence ID" value="CDM67685.1"/>
    <property type="molecule type" value="Genomic_DNA"/>
</dbReference>
<feature type="transmembrane region" description="Helical" evidence="1">
    <location>
        <begin position="459"/>
        <end position="476"/>
    </location>
</feature>
<dbReference type="Proteomes" id="UP000019426">
    <property type="component" value="Chromosome M2/40_rep1"/>
</dbReference>
<feature type="transmembrane region" description="Helical" evidence="1">
    <location>
        <begin position="340"/>
        <end position="358"/>
    </location>
</feature>
<proteinExistence type="predicted"/>
<feature type="transmembrane region" description="Helical" evidence="1">
    <location>
        <begin position="139"/>
        <end position="158"/>
    </location>
</feature>
<evidence type="ECO:0008006" key="6">
    <source>
        <dbReference type="Google" id="ProtNLM"/>
    </source>
</evidence>
<keyword evidence="1" id="KW-0812">Transmembrane</keyword>
<evidence type="ECO:0000313" key="5">
    <source>
        <dbReference type="Proteomes" id="UP000019426"/>
    </source>
</evidence>
<gene>
    <name evidence="4" type="ORF">CM240_0520</name>
</gene>
<feature type="transmembrane region" description="Helical" evidence="1">
    <location>
        <begin position="165"/>
        <end position="185"/>
    </location>
</feature>
<name>W6SDG0_9CLOT</name>
<sequence length="651" mass="74403">MGLDRKRNNKLGKNIIDSIIKWRFVISIIVFILCVIFKLHGSSIGMWDGIITEKINPQEKNVIIGENRAIRSDEWLVQSTYYLAQATNDEYYPLMNKNVSENGQNMILSYNAPVANITVIGKPFNWGFLLLGKEYGLSWYWSFKIIALILLSFELSMILTKKNKVLSLIGAFWIAFSPAVQWWFMQHVGDIVFFSIAMIVSFYKYFEYHHSTKYRVISSIVFAFSTIGFALVIYPALQVPFAYLTLVLMAVVFFKFIKENKLNKVDYVLISSILLVIVAILGYFVIVSHDALKLSLNTVYPGKRVSVGGGTDLFRLSDFIINAFIPYKDIYLPNMNNCEVSSFINFFLGSVIILVASIKKKKVDGVGISLFIVSVCQLIWSFIEFPEWFAKITFLSYVTSSRMILAFSFTSMLLSIWAIGMLFREKLFSKKVGILVAIVNFAFYIGLIITSIFTEYVSMKSYIIVFIIYLIINISLFCRIKKLFYISMSIIIIVSGMTVNPVARGVGAIYNKTLSKAIIDISSNDSNGVWISDGDINGSYIYANGAKTFGGIQFYPDEEKWSKIDPTGENEFYYNRYAHVKINLSDKETSYILDNLDAITINMNLDDMSKIDVKYIVTRRDLENEFSNSSINFEKLYNSDVDNIKIYKVLY</sequence>
<accession>W6SDG0</accession>
<dbReference type="Pfam" id="PF24672">
    <property type="entry name" value="DUF7654"/>
    <property type="match status" value="1"/>
</dbReference>
<dbReference type="OrthoDB" id="909787at2"/>
<dbReference type="InterPro" id="IPR056074">
    <property type="entry name" value="DUF7657"/>
</dbReference>
<evidence type="ECO:0000256" key="1">
    <source>
        <dbReference type="SAM" id="Phobius"/>
    </source>
</evidence>
<dbReference type="HOGENOM" id="CLU_017192_0_0_9"/>
<dbReference type="PATRIC" id="fig|1216932.3.peg.504"/>
<feature type="transmembrane region" description="Helical" evidence="1">
    <location>
        <begin position="432"/>
        <end position="453"/>
    </location>
</feature>